<reference evidence="4" key="1">
    <citation type="submission" date="2014-11" db="EMBL/GenBank/DDBJ databases">
        <authorList>
            <person name="Otto D Thomas"/>
            <person name="Naeem Raeece"/>
        </authorList>
    </citation>
    <scope>NUCLEOTIDE SEQUENCE</scope>
</reference>
<gene>
    <name evidence="4" type="ORF">Cvel_19044</name>
</gene>
<sequence length="518" mass="58879">MLRSQRAWTRIFSSPSWHKRPQRSAGTRLFSVETGQSIQSGPEAMQQESEQEAREREKRESEAAADVSMGTLSMDFQKRVSIRSRAERTERERDAERIAQHLQKRGKGKGTEAGKAANQRETDDITQRRWLNFNEAPGRTPSERAKAHCLLRASRATGDSLEYQRRVKGESCAKSDVLDWEKFDEFVEGRIQVAMAEGAFEGLEKFKGVSLQSLSEREDRAGAGGAFVKDEDRSSCAKSDVLDWEKFDEFVEGRIQVAMAEGAFEGLEKFKGVSLQSLSEREDRAGAGGAFVKDEDRMANRVMKNHGFAPEWIEIRKEVKERLRRAKERLKEAYELQEEEGLSPKWMMKKHGEFRDEIEELNRRVRDVNLICPPSCQMARMDRIAEMEDVRRQLFSLPEGQGGRRKRISKRRREEQSRDSAGSVLFPSVSAVRQAVASTNFAEALRRPLKSQVTADHFSSEVEKHTGKASERIPLLMESEGGRGPVETHRPLPASHESQGVFNRILGAFTAVVSHHRQ</sequence>
<name>A0A0G4FWQ6_9ALVE</name>
<organism evidence="4">
    <name type="scientific">Chromera velia CCMP2878</name>
    <dbReference type="NCBI Taxonomy" id="1169474"/>
    <lineage>
        <taxon>Eukaryota</taxon>
        <taxon>Sar</taxon>
        <taxon>Alveolata</taxon>
        <taxon>Colpodellida</taxon>
        <taxon>Chromeraceae</taxon>
        <taxon>Chromera</taxon>
    </lineage>
</organism>
<accession>A0A0G4FWQ6</accession>
<protein>
    <recommendedName>
        <fullName evidence="3">DnaJ homologue subfamily C member 28 conserved domain-containing protein</fullName>
    </recommendedName>
</protein>
<feature type="compositionally biased region" description="Basic and acidic residues" evidence="2">
    <location>
        <begin position="84"/>
        <end position="99"/>
    </location>
</feature>
<evidence type="ECO:0000259" key="3">
    <source>
        <dbReference type="Pfam" id="PF09350"/>
    </source>
</evidence>
<evidence type="ECO:0000256" key="1">
    <source>
        <dbReference type="SAM" id="Coils"/>
    </source>
</evidence>
<feature type="coiled-coil region" evidence="1">
    <location>
        <begin position="313"/>
        <end position="340"/>
    </location>
</feature>
<dbReference type="InterPro" id="IPR052573">
    <property type="entry name" value="DnaJ_C_subfamily_28"/>
</dbReference>
<feature type="region of interest" description="Disordered" evidence="2">
    <location>
        <begin position="15"/>
        <end position="122"/>
    </location>
</feature>
<keyword evidence="1" id="KW-0175">Coiled coil</keyword>
<dbReference type="PANTHER" id="PTHR39158">
    <property type="entry name" value="OS08G0560600 PROTEIN"/>
    <property type="match status" value="1"/>
</dbReference>
<dbReference type="VEuPathDB" id="CryptoDB:Cvel_19044"/>
<dbReference type="InterPro" id="IPR018961">
    <property type="entry name" value="DnaJ_homolog_subfam-C_membr-28"/>
</dbReference>
<feature type="compositionally biased region" description="Basic and acidic residues" evidence="2">
    <location>
        <begin position="51"/>
        <end position="62"/>
    </location>
</feature>
<proteinExistence type="predicted"/>
<dbReference type="Pfam" id="PF09350">
    <property type="entry name" value="DJC28_CD"/>
    <property type="match status" value="1"/>
</dbReference>
<dbReference type="EMBL" id="CDMZ01000678">
    <property type="protein sequence ID" value="CEM19359.1"/>
    <property type="molecule type" value="Genomic_DNA"/>
</dbReference>
<evidence type="ECO:0000256" key="2">
    <source>
        <dbReference type="SAM" id="MobiDB-lite"/>
    </source>
</evidence>
<feature type="region of interest" description="Disordered" evidence="2">
    <location>
        <begin position="395"/>
        <end position="422"/>
    </location>
</feature>
<dbReference type="PANTHER" id="PTHR39158:SF1">
    <property type="entry name" value="DNAJ HOMOLOG SUBFAMILY C MEMBER 28"/>
    <property type="match status" value="1"/>
</dbReference>
<dbReference type="AlphaFoldDB" id="A0A0G4FWQ6"/>
<feature type="domain" description="DnaJ homologue subfamily C member 28 conserved" evidence="3">
    <location>
        <begin position="251"/>
        <end position="324"/>
    </location>
</feature>
<evidence type="ECO:0000313" key="4">
    <source>
        <dbReference type="EMBL" id="CEM19359.1"/>
    </source>
</evidence>